<sequence length="347" mass="37259">MANTAGHDRRGPKLGDAASLWNFTPSPGWTKEEAAILKLCLMKYGVGRWVQILDTGLLPGKLIQQLNGQTQRLLGQQSLAAVTGLHVDIDRIREDNSKRTDVERKGGLIIWSGPNPTGEMKSQWQREAKAKYGLTPEQKAQAEEELEELAANLRPQEPLPLISLMDTDVSALSREQKVQLLGRLRKKLHSLALSLAAQPGMAAEQQQGDGGVNAAIAVPAEAPAPSRDEDVPAEQQPKPTNRKISGNNKTAAKKSKAGTKAAPRPASDDEADDSSARKRKARGKGLRTGPGRFESRSSAARKEPCSADDSIAQLQAMGFSKAKAKAALEECEGDVTSAVEWLAANLA</sequence>
<dbReference type="Proteomes" id="UP001465755">
    <property type="component" value="Unassembled WGS sequence"/>
</dbReference>
<dbReference type="PANTHER" id="PTHR41733">
    <property type="entry name" value="UBIQUITIN-ASSOCIATED/TRANSLATION ELONGATION FACTOR EF1B, N-TERMINAL, EUKARYOTE"/>
    <property type="match status" value="1"/>
</dbReference>
<reference evidence="3 4" key="1">
    <citation type="journal article" date="2024" name="Nat. Commun.">
        <title>Phylogenomics reveals the evolutionary origins of lichenization in chlorophyte algae.</title>
        <authorList>
            <person name="Puginier C."/>
            <person name="Libourel C."/>
            <person name="Otte J."/>
            <person name="Skaloud P."/>
            <person name="Haon M."/>
            <person name="Grisel S."/>
            <person name="Petersen M."/>
            <person name="Berrin J.G."/>
            <person name="Delaux P.M."/>
            <person name="Dal Grande F."/>
            <person name="Keller J."/>
        </authorList>
    </citation>
    <scope>NUCLEOTIDE SEQUENCE [LARGE SCALE GENOMIC DNA]</scope>
    <source>
        <strain evidence="3 4">SAG 2036</strain>
    </source>
</reference>
<dbReference type="CDD" id="cd14291">
    <property type="entry name" value="UBA1_NUB1_like"/>
    <property type="match status" value="1"/>
</dbReference>
<name>A0AAW1PB27_9CHLO</name>
<keyword evidence="4" id="KW-1185">Reference proteome</keyword>
<dbReference type="EMBL" id="JALJOQ010000041">
    <property type="protein sequence ID" value="KAK9805807.1"/>
    <property type="molecule type" value="Genomic_DNA"/>
</dbReference>
<feature type="region of interest" description="Disordered" evidence="1">
    <location>
        <begin position="222"/>
        <end position="307"/>
    </location>
</feature>
<dbReference type="PANTHER" id="PTHR41733:SF1">
    <property type="entry name" value="CHROMOSOME UNDETERMINED SCAFFOLD_30, WHOLE GENOME SHOTGUN SEQUENCE"/>
    <property type="match status" value="1"/>
</dbReference>
<gene>
    <name evidence="3" type="ORF">WJX73_001961</name>
</gene>
<dbReference type="Pfam" id="PF00627">
    <property type="entry name" value="UBA"/>
    <property type="match status" value="1"/>
</dbReference>
<protein>
    <recommendedName>
        <fullName evidence="2">UBA domain-containing protein</fullName>
    </recommendedName>
</protein>
<dbReference type="InterPro" id="IPR015940">
    <property type="entry name" value="UBA"/>
</dbReference>
<organism evidence="3 4">
    <name type="scientific">Symbiochloris irregularis</name>
    <dbReference type="NCBI Taxonomy" id="706552"/>
    <lineage>
        <taxon>Eukaryota</taxon>
        <taxon>Viridiplantae</taxon>
        <taxon>Chlorophyta</taxon>
        <taxon>core chlorophytes</taxon>
        <taxon>Trebouxiophyceae</taxon>
        <taxon>Trebouxiales</taxon>
        <taxon>Trebouxiaceae</taxon>
        <taxon>Symbiochloris</taxon>
    </lineage>
</organism>
<evidence type="ECO:0000313" key="4">
    <source>
        <dbReference type="Proteomes" id="UP001465755"/>
    </source>
</evidence>
<accession>A0AAW1PB27</accession>
<dbReference type="SUPFAM" id="SSF46934">
    <property type="entry name" value="UBA-like"/>
    <property type="match status" value="1"/>
</dbReference>
<dbReference type="SMART" id="SM00165">
    <property type="entry name" value="UBA"/>
    <property type="match status" value="1"/>
</dbReference>
<evidence type="ECO:0000313" key="3">
    <source>
        <dbReference type="EMBL" id="KAK9805807.1"/>
    </source>
</evidence>
<evidence type="ECO:0000256" key="1">
    <source>
        <dbReference type="SAM" id="MobiDB-lite"/>
    </source>
</evidence>
<comment type="caution">
    <text evidence="3">The sequence shown here is derived from an EMBL/GenBank/DDBJ whole genome shotgun (WGS) entry which is preliminary data.</text>
</comment>
<feature type="domain" description="UBA" evidence="2">
    <location>
        <begin position="306"/>
        <end position="345"/>
    </location>
</feature>
<proteinExistence type="predicted"/>
<dbReference type="Gene3D" id="1.10.8.10">
    <property type="entry name" value="DNA helicase RuvA subunit, C-terminal domain"/>
    <property type="match status" value="1"/>
</dbReference>
<dbReference type="InterPro" id="IPR009060">
    <property type="entry name" value="UBA-like_sf"/>
</dbReference>
<dbReference type="AlphaFoldDB" id="A0AAW1PB27"/>
<dbReference type="PROSITE" id="PS50030">
    <property type="entry name" value="UBA"/>
    <property type="match status" value="1"/>
</dbReference>
<evidence type="ECO:0000259" key="2">
    <source>
        <dbReference type="PROSITE" id="PS50030"/>
    </source>
</evidence>